<dbReference type="InterPro" id="IPR004143">
    <property type="entry name" value="BPL_LPL_catalytic"/>
</dbReference>
<dbReference type="Gene3D" id="3.30.930.10">
    <property type="entry name" value="Bira Bifunctional Protein, Domain 2"/>
    <property type="match status" value="1"/>
</dbReference>
<evidence type="ECO:0000259" key="1">
    <source>
        <dbReference type="Pfam" id="PF16917"/>
    </source>
</evidence>
<gene>
    <name evidence="2" type="ORF">MBUL_02158</name>
</gene>
<accession>A0A679J9Q6</accession>
<dbReference type="InterPro" id="IPR045864">
    <property type="entry name" value="aa-tRNA-synth_II/BPL/LPL"/>
</dbReference>
<dbReference type="EMBL" id="LR743504">
    <property type="protein sequence ID" value="CAA2103366.1"/>
    <property type="molecule type" value="Genomic_DNA"/>
</dbReference>
<dbReference type="SUPFAM" id="SSF55681">
    <property type="entry name" value="Class II aaRS and biotin synthetases"/>
    <property type="match status" value="1"/>
</dbReference>
<protein>
    <recommendedName>
        <fullName evidence="1">BPL/LPL catalytic domain-containing protein</fullName>
    </recommendedName>
</protein>
<organism evidence="2">
    <name type="scientific">Methylobacterium bullatum</name>
    <dbReference type="NCBI Taxonomy" id="570505"/>
    <lineage>
        <taxon>Bacteria</taxon>
        <taxon>Pseudomonadati</taxon>
        <taxon>Pseudomonadota</taxon>
        <taxon>Alphaproteobacteria</taxon>
        <taxon>Hyphomicrobiales</taxon>
        <taxon>Methylobacteriaceae</taxon>
        <taxon>Methylobacterium</taxon>
    </lineage>
</organism>
<dbReference type="Pfam" id="PF16917">
    <property type="entry name" value="BPL_LplA_LipB_2"/>
    <property type="match status" value="1"/>
</dbReference>
<evidence type="ECO:0000313" key="2">
    <source>
        <dbReference type="EMBL" id="CAA2103366.1"/>
    </source>
</evidence>
<sequence length="245" mass="26058">MAPSSDDPDLILPPVFSLVVMDGPGSAFDEALNAAASGDATGRLVWRRSAELLDFAVILEPDEPLATARRAFFAGMVALAEAIGAHGPPEIPVTFDWPDTLRFDGARLGGGRLGWPSTCGEGEVPDWLVFSATIIASKAHSGDPGLTPDSTSLENEGFAVEDGNGAIVESFARHLMKTFAVWDEDGFEAIERRYLRRLAEGGPSARIERIDANGEVLADGGRRHPLVAVLTGVAWRDPLTGEPLL</sequence>
<proteinExistence type="predicted"/>
<name>A0A679J9Q6_9HYPH</name>
<dbReference type="AlphaFoldDB" id="A0A679J9Q6"/>
<feature type="domain" description="BPL/LPL catalytic" evidence="1">
    <location>
        <begin position="12"/>
        <end position="195"/>
    </location>
</feature>
<reference evidence="2" key="1">
    <citation type="submission" date="2019-12" db="EMBL/GenBank/DDBJ databases">
        <authorList>
            <person name="Cremers G."/>
        </authorList>
    </citation>
    <scope>NUCLEOTIDE SEQUENCE</scope>
    <source>
        <strain evidence="2">Mbul1</strain>
    </source>
</reference>